<dbReference type="InterPro" id="IPR036249">
    <property type="entry name" value="Thioredoxin-like_sf"/>
</dbReference>
<protein>
    <submittedName>
        <fullName evidence="11">Oligosaccharyl transferase subunit ost3/OST6</fullName>
    </submittedName>
</protein>
<feature type="transmembrane region" description="Helical" evidence="9">
    <location>
        <begin position="257"/>
        <end position="276"/>
    </location>
</feature>
<keyword evidence="5 10" id="KW-0732">Signal</keyword>
<dbReference type="SUPFAM" id="SSF52833">
    <property type="entry name" value="Thioredoxin-like"/>
    <property type="match status" value="1"/>
</dbReference>
<evidence type="ECO:0000313" key="12">
    <source>
        <dbReference type="Proteomes" id="UP001479436"/>
    </source>
</evidence>
<dbReference type="EMBL" id="JASJQH010000013">
    <property type="protein sequence ID" value="KAK9768567.1"/>
    <property type="molecule type" value="Genomic_DNA"/>
</dbReference>
<reference evidence="11 12" key="1">
    <citation type="submission" date="2023-04" db="EMBL/GenBank/DDBJ databases">
        <title>Genome of Basidiobolus ranarum AG-B5.</title>
        <authorList>
            <person name="Stajich J.E."/>
            <person name="Carter-House D."/>
            <person name="Gryganskyi A."/>
        </authorList>
    </citation>
    <scope>NUCLEOTIDE SEQUENCE [LARGE SCALE GENOMIC DNA]</scope>
    <source>
        <strain evidence="11 12">AG-B5</strain>
    </source>
</reference>
<evidence type="ECO:0000256" key="4">
    <source>
        <dbReference type="ARBA" id="ARBA00022692"/>
    </source>
</evidence>
<evidence type="ECO:0000256" key="2">
    <source>
        <dbReference type="ARBA" id="ARBA00004477"/>
    </source>
</evidence>
<evidence type="ECO:0000256" key="1">
    <source>
        <dbReference type="ARBA" id="ARBA00002791"/>
    </source>
</evidence>
<evidence type="ECO:0000313" key="11">
    <source>
        <dbReference type="EMBL" id="KAK9768567.1"/>
    </source>
</evidence>
<proteinExistence type="inferred from homology"/>
<keyword evidence="4 9" id="KW-0812">Transmembrane</keyword>
<feature type="transmembrane region" description="Helical" evidence="9">
    <location>
        <begin position="288"/>
        <end position="308"/>
    </location>
</feature>
<dbReference type="GO" id="GO:0016740">
    <property type="term" value="F:transferase activity"/>
    <property type="evidence" value="ECO:0007669"/>
    <property type="project" value="UniProtKB-KW"/>
</dbReference>
<comment type="function">
    <text evidence="1">Subunit of the oligosaccharyl transferase (OST) complex that catalyzes the initial transfer of a defined glycan (Glc(3)Man(9)GlcNAc(2) in eukaryotes) from the lipid carrier dolichol-pyrophosphate to an asparagine residue within an Asn-X-Ser/Thr consensus motif in nascent polypeptide chains, the first step in protein N-glycosylation. N-glycosylation occurs cotranslationally and the complex associates with the Sec61 complex at the channel-forming translocon complex that mediates protein translocation across the endoplasmic reticulum (ER). All subunits are required for a maximal enzyme activity.</text>
</comment>
<feature type="transmembrane region" description="Helical" evidence="9">
    <location>
        <begin position="207"/>
        <end position="225"/>
    </location>
</feature>
<dbReference type="InterPro" id="IPR021149">
    <property type="entry name" value="OligosaccharylTrfase_OST3/OST6"/>
</dbReference>
<keyword evidence="7 9" id="KW-1133">Transmembrane helix</keyword>
<feature type="signal peptide" evidence="10">
    <location>
        <begin position="1"/>
        <end position="21"/>
    </location>
</feature>
<dbReference type="Pfam" id="PF04756">
    <property type="entry name" value="OST3_OST6"/>
    <property type="match status" value="1"/>
</dbReference>
<keyword evidence="8 9" id="KW-0472">Membrane</keyword>
<comment type="similarity">
    <text evidence="3">Belongs to the OST3/OST6 family.</text>
</comment>
<dbReference type="PANTHER" id="PTHR12692">
    <property type="entry name" value="DOLICHYL-DIPHOSPHOOLIGOSACCHARIDE--PROTEIN GLYCOSYLTRANSFERASE-RELATED"/>
    <property type="match status" value="1"/>
</dbReference>
<dbReference type="PANTHER" id="PTHR12692:SF0">
    <property type="entry name" value="GH11935P"/>
    <property type="match status" value="1"/>
</dbReference>
<evidence type="ECO:0000256" key="7">
    <source>
        <dbReference type="ARBA" id="ARBA00022989"/>
    </source>
</evidence>
<keyword evidence="6" id="KW-0256">Endoplasmic reticulum</keyword>
<gene>
    <name evidence="11" type="primary">OST3_1</name>
    <name evidence="11" type="ORF">K7432_000710</name>
</gene>
<evidence type="ECO:0000256" key="6">
    <source>
        <dbReference type="ARBA" id="ARBA00022824"/>
    </source>
</evidence>
<comment type="caution">
    <text evidence="11">The sequence shown here is derived from an EMBL/GenBank/DDBJ whole genome shotgun (WGS) entry which is preliminary data.</text>
</comment>
<keyword evidence="11" id="KW-0808">Transferase</keyword>
<organism evidence="11 12">
    <name type="scientific">Basidiobolus ranarum</name>
    <dbReference type="NCBI Taxonomy" id="34480"/>
    <lineage>
        <taxon>Eukaryota</taxon>
        <taxon>Fungi</taxon>
        <taxon>Fungi incertae sedis</taxon>
        <taxon>Zoopagomycota</taxon>
        <taxon>Entomophthoromycotina</taxon>
        <taxon>Basidiobolomycetes</taxon>
        <taxon>Basidiobolales</taxon>
        <taxon>Basidiobolaceae</taxon>
        <taxon>Basidiobolus</taxon>
    </lineage>
</organism>
<keyword evidence="12" id="KW-1185">Reference proteome</keyword>
<evidence type="ECO:0000256" key="9">
    <source>
        <dbReference type="SAM" id="Phobius"/>
    </source>
</evidence>
<dbReference type="Gene3D" id="3.40.30.10">
    <property type="entry name" value="Glutaredoxin"/>
    <property type="match status" value="1"/>
</dbReference>
<evidence type="ECO:0000256" key="8">
    <source>
        <dbReference type="ARBA" id="ARBA00023136"/>
    </source>
</evidence>
<evidence type="ECO:0000256" key="5">
    <source>
        <dbReference type="ARBA" id="ARBA00022729"/>
    </source>
</evidence>
<evidence type="ECO:0000256" key="10">
    <source>
        <dbReference type="SAM" id="SignalP"/>
    </source>
</evidence>
<evidence type="ECO:0000256" key="3">
    <source>
        <dbReference type="ARBA" id="ARBA00009561"/>
    </source>
</evidence>
<feature type="transmembrane region" description="Helical" evidence="9">
    <location>
        <begin position="174"/>
        <end position="195"/>
    </location>
</feature>
<accession>A0ABR2X459</accession>
<feature type="chain" id="PRO_5047522314" evidence="10">
    <location>
        <begin position="22"/>
        <end position="321"/>
    </location>
</feature>
<dbReference type="Proteomes" id="UP001479436">
    <property type="component" value="Unassembled WGS sequence"/>
</dbReference>
<dbReference type="CDD" id="cd02961">
    <property type="entry name" value="PDI_a_family"/>
    <property type="match status" value="1"/>
</dbReference>
<name>A0ABR2X459_9FUNG</name>
<sequence>MRAKIVSYLLLCLGLLAICSASPEKIQSLENLPADSNGVIKLNTASFELLTSKPRNYAAIVVLTALNPAFSCGACGIFEPNYKLLSKSWLTTKEPSQLYFGQLEVDDGREVFMKLGIQSAPYILYYPPTEGPHAQTKDFIVYEVNSKGLQAEPLAEFLSQQLETEVPINYPFDWAGNGLKLLAGLVVILFSYFVFTRFSAIIASNRMWSSISLVIILMMTSGHMWNQIRGPPYVVPGPKGETQYFVPGQMQQIGVESQIITVLYASCAFCIVFLGIHVPKMSEFKQRFAVLIFAGILLVSYSAVIYVFRIKSAGYPYRLLF</sequence>
<comment type="subcellular location">
    <subcellularLocation>
        <location evidence="2">Endoplasmic reticulum membrane</location>
        <topology evidence="2">Multi-pass membrane protein</topology>
    </subcellularLocation>
</comment>